<name>A0A2R8APZ1_9RHOB</name>
<evidence type="ECO:0000313" key="7">
    <source>
        <dbReference type="Proteomes" id="UP000244904"/>
    </source>
</evidence>
<dbReference type="InterPro" id="IPR036390">
    <property type="entry name" value="WH_DNA-bd_sf"/>
</dbReference>
<proteinExistence type="inferred from homology"/>
<dbReference type="GO" id="GO:0003700">
    <property type="term" value="F:DNA-binding transcription factor activity"/>
    <property type="evidence" value="ECO:0007669"/>
    <property type="project" value="InterPro"/>
</dbReference>
<dbReference type="Pfam" id="PF00126">
    <property type="entry name" value="HTH_1"/>
    <property type="match status" value="1"/>
</dbReference>
<dbReference type="EMBL" id="OMOJ01000001">
    <property type="protein sequence ID" value="SPF77939.1"/>
    <property type="molecule type" value="Genomic_DNA"/>
</dbReference>
<organism evidence="6 7">
    <name type="scientific">Pseudoprimorskyibacter insulae</name>
    <dbReference type="NCBI Taxonomy" id="1695997"/>
    <lineage>
        <taxon>Bacteria</taxon>
        <taxon>Pseudomonadati</taxon>
        <taxon>Pseudomonadota</taxon>
        <taxon>Alphaproteobacteria</taxon>
        <taxon>Rhodobacterales</taxon>
        <taxon>Paracoccaceae</taxon>
        <taxon>Pseudoprimorskyibacter</taxon>
    </lineage>
</organism>
<dbReference type="Pfam" id="PF03466">
    <property type="entry name" value="LysR_substrate"/>
    <property type="match status" value="1"/>
</dbReference>
<reference evidence="7" key="1">
    <citation type="submission" date="2018-03" db="EMBL/GenBank/DDBJ databases">
        <authorList>
            <person name="Rodrigo-Torres L."/>
            <person name="Arahal R. D."/>
            <person name="Lucena T."/>
        </authorList>
    </citation>
    <scope>NUCLEOTIDE SEQUENCE [LARGE SCALE GENOMIC DNA]</scope>
    <source>
        <strain evidence="7">CECT 8871</strain>
    </source>
</reference>
<dbReference type="Gene3D" id="3.40.190.10">
    <property type="entry name" value="Periplasmic binding protein-like II"/>
    <property type="match status" value="2"/>
</dbReference>
<keyword evidence="4" id="KW-0804">Transcription</keyword>
<accession>A0A2R8APZ1</accession>
<evidence type="ECO:0000259" key="5">
    <source>
        <dbReference type="PROSITE" id="PS50931"/>
    </source>
</evidence>
<evidence type="ECO:0000313" key="6">
    <source>
        <dbReference type="EMBL" id="SPF77939.1"/>
    </source>
</evidence>
<keyword evidence="2" id="KW-0805">Transcription regulation</keyword>
<dbReference type="SUPFAM" id="SSF46785">
    <property type="entry name" value="Winged helix' DNA-binding domain"/>
    <property type="match status" value="1"/>
</dbReference>
<dbReference type="Proteomes" id="UP000244904">
    <property type="component" value="Unassembled WGS sequence"/>
</dbReference>
<dbReference type="PRINTS" id="PR00039">
    <property type="entry name" value="HTHLYSR"/>
</dbReference>
<dbReference type="CDD" id="cd05466">
    <property type="entry name" value="PBP2_LTTR_substrate"/>
    <property type="match status" value="1"/>
</dbReference>
<comment type="similarity">
    <text evidence="1">Belongs to the LysR transcriptional regulatory family.</text>
</comment>
<dbReference type="PANTHER" id="PTHR30126:SF97">
    <property type="entry name" value="HTH-TYPE TRANSCRIPTIONAL REGULATOR ABGR"/>
    <property type="match status" value="1"/>
</dbReference>
<keyword evidence="7" id="KW-1185">Reference proteome</keyword>
<keyword evidence="3" id="KW-0238">DNA-binding</keyword>
<dbReference type="GO" id="GO:0000976">
    <property type="term" value="F:transcription cis-regulatory region binding"/>
    <property type="evidence" value="ECO:0007669"/>
    <property type="project" value="TreeGrafter"/>
</dbReference>
<evidence type="ECO:0000256" key="2">
    <source>
        <dbReference type="ARBA" id="ARBA00023015"/>
    </source>
</evidence>
<dbReference type="PANTHER" id="PTHR30126">
    <property type="entry name" value="HTH-TYPE TRANSCRIPTIONAL REGULATOR"/>
    <property type="match status" value="1"/>
</dbReference>
<dbReference type="AlphaFoldDB" id="A0A2R8APZ1"/>
<evidence type="ECO:0000256" key="1">
    <source>
        <dbReference type="ARBA" id="ARBA00009437"/>
    </source>
</evidence>
<feature type="domain" description="HTH lysR-type" evidence="5">
    <location>
        <begin position="17"/>
        <end position="73"/>
    </location>
</feature>
<evidence type="ECO:0000256" key="4">
    <source>
        <dbReference type="ARBA" id="ARBA00023163"/>
    </source>
</evidence>
<dbReference type="Gene3D" id="1.10.10.10">
    <property type="entry name" value="Winged helix-like DNA-binding domain superfamily/Winged helix DNA-binding domain"/>
    <property type="match status" value="1"/>
</dbReference>
<dbReference type="InterPro" id="IPR000847">
    <property type="entry name" value="LysR_HTH_N"/>
</dbReference>
<dbReference type="InterPro" id="IPR005119">
    <property type="entry name" value="LysR_subst-bd"/>
</dbReference>
<dbReference type="InterPro" id="IPR036388">
    <property type="entry name" value="WH-like_DNA-bd_sf"/>
</dbReference>
<protein>
    <submittedName>
        <fullName evidence="6">HTH-type transcriptional regulator GbpR</fullName>
    </submittedName>
</protein>
<dbReference type="SUPFAM" id="SSF53850">
    <property type="entry name" value="Periplasmic binding protein-like II"/>
    <property type="match status" value="1"/>
</dbReference>
<gene>
    <name evidence="6" type="primary">gbpR_1</name>
    <name evidence="6" type="ORF">PRI8871_00527</name>
</gene>
<dbReference type="PROSITE" id="PS50931">
    <property type="entry name" value="HTH_LYSR"/>
    <property type="match status" value="1"/>
</dbReference>
<evidence type="ECO:0000256" key="3">
    <source>
        <dbReference type="ARBA" id="ARBA00023125"/>
    </source>
</evidence>
<sequence length="320" mass="35316">MHPESEAIFRRFIAKAKFRHMLLLIHLFELRNMKRAAEAMGMSQPAVSLTISELEKLLGVDLFQRHARGVDPTAVTTELIPVARRIIAAIGDGSEVVANVVNENAGFLRISSPPGAISSLLLPMIADFGRRHPKVHVEITETSASNPLHAISDGICDILFMRRASIIPEGWEFVECIEDPLVVVCGAQNALARKGHISPEELARANWLVSRRGSIARQRLEELAEEIDLPPENRFSVVTHVSILTLNFLTTSDVLTLIPRGVAAPWLRDGRVVELDCMATTPLPPLGLLTRSDDARQVTGLFIRELKTHLGRAQSGRNPH</sequence>